<dbReference type="OrthoDB" id="9775333at2"/>
<proteinExistence type="predicted"/>
<evidence type="ECO:0000313" key="1">
    <source>
        <dbReference type="EMBL" id="AYN20967.1"/>
    </source>
</evidence>
<dbReference type="EMBL" id="CP094619">
    <property type="protein sequence ID" value="UQN37805.1"/>
    <property type="molecule type" value="Genomic_DNA"/>
</dbReference>
<reference evidence="1 3" key="1">
    <citation type="submission" date="2018-09" db="EMBL/GenBank/DDBJ databases">
        <title>Complete genome sequence of the hydrocarbonoclastic bacterium Alcaligenes aquatilis QD168, isolated from a crude-oil polluted marine sediment of Central Chile.</title>
        <authorList>
            <person name="Duran R.E."/>
            <person name="Barra B."/>
            <person name="Salva-Serra F."/>
            <person name="Mendez V."/>
            <person name="Moore E.R.B."/>
            <person name="Seeger M."/>
        </authorList>
    </citation>
    <scope>NUCLEOTIDE SEQUENCE [LARGE SCALE GENOMIC DNA]</scope>
    <source>
        <strain evidence="1 3">QD168</strain>
    </source>
</reference>
<reference evidence="2 4" key="2">
    <citation type="journal article" date="2022" name="Int. J. Syst. Evol. Microbiol.">
        <title>Characterization of Alcaligenes aquatilis as a novel member of heterotrophic nitrifier-aerobic denitrifier and its performance in treating piggery wastewater.</title>
        <authorList>
            <person name="Cao X."/>
            <person name="Zhao B."/>
            <person name="Wu Y."/>
            <person name="Huang J."/>
            <person name="Wang H."/>
            <person name="Sun X."/>
            <person name="Li S."/>
        </authorList>
    </citation>
    <scope>NUCLEOTIDE SEQUENCE [LARGE SCALE GENOMIC DNA]</scope>
    <source>
        <strain evidence="2 4">AS1</strain>
    </source>
</reference>
<dbReference type="KEGG" id="aaqu:D3M96_10790"/>
<dbReference type="Pfam" id="PF05936">
    <property type="entry name" value="T6SS_VasE"/>
    <property type="match status" value="1"/>
</dbReference>
<dbReference type="Proteomes" id="UP000831759">
    <property type="component" value="Chromosome"/>
</dbReference>
<dbReference type="EMBL" id="CP032153">
    <property type="protein sequence ID" value="AYN20967.1"/>
    <property type="molecule type" value="Genomic_DNA"/>
</dbReference>
<accession>A0A3G2HV94</accession>
<evidence type="ECO:0000313" key="4">
    <source>
        <dbReference type="Proteomes" id="UP000831759"/>
    </source>
</evidence>
<keyword evidence="4" id="KW-1185">Reference proteome</keyword>
<dbReference type="RefSeq" id="WP_003799839.1">
    <property type="nucleotide sequence ID" value="NZ_CP022390.1"/>
</dbReference>
<dbReference type="PANTHER" id="PTHR35566:SF1">
    <property type="entry name" value="TYPE VI SECRETION SYSTEM BASEPLATE COMPONENT TSSK1"/>
    <property type="match status" value="1"/>
</dbReference>
<gene>
    <name evidence="1" type="primary">tssK</name>
    <name evidence="1" type="ORF">D3M96_10790</name>
    <name evidence="2" type="ORF">MTR80_08905</name>
</gene>
<organism evidence="1 3">
    <name type="scientific">Alcaligenes aquatilis</name>
    <dbReference type="NCBI Taxonomy" id="323284"/>
    <lineage>
        <taxon>Bacteria</taxon>
        <taxon>Pseudomonadati</taxon>
        <taxon>Pseudomonadota</taxon>
        <taxon>Betaproteobacteria</taxon>
        <taxon>Burkholderiales</taxon>
        <taxon>Alcaligenaceae</taxon>
        <taxon>Alcaligenes</taxon>
    </lineage>
</organism>
<name>A0A3G2HV94_9BURK</name>
<sequence>MSVHPLQPIFWHQGLFLQPQHFQHNDNLFYQRLALFMAQTQPYPWGVLQLELDEAALQTLDFRVLALTARLRDGSFIQYPGNAVIESRGFELADLATGRTVYLGLRRMMPGQANVSVVDDPGQAQTVSTRMVAAADPVTVADDYAQGPEGQLDLMNYVLRVFWDEELPQLGHYELLAVARLEQDGDQARLQRQYIPPSLNLSASPWLIETIRRIRDELTGRARQLEVFKPGGLGRTEDLDGNHLSLLVALQVLNRYGPMLNHVLEAPQTHPWQVYGLLRQLVGELSTFSERYDMMGETRDGKVLAPPYQHEDLAAGFHAMSTLISALLNEIVAAPELLIRLQPVGASAGLYEAELPDAFFAARQRYHLVAYAGVEQQERLQSLAGDFKLCAPDQVELMVTHSLGGVELLKLAEPPRGIPRRPGALYCYIDPMSPGWAALEQTRAVSLVALGAPENLQIELIVSKW</sequence>
<evidence type="ECO:0000313" key="3">
    <source>
        <dbReference type="Proteomes" id="UP000268070"/>
    </source>
</evidence>
<dbReference type="InterPro" id="IPR010263">
    <property type="entry name" value="T6SS_TssK"/>
</dbReference>
<protein>
    <submittedName>
        <fullName evidence="1">Type VI secretion system baseplate subunit TssK</fullName>
    </submittedName>
</protein>
<evidence type="ECO:0000313" key="2">
    <source>
        <dbReference type="EMBL" id="UQN37805.1"/>
    </source>
</evidence>
<dbReference type="PANTHER" id="PTHR35566">
    <property type="entry name" value="BLR3599 PROTEIN"/>
    <property type="match status" value="1"/>
</dbReference>
<dbReference type="Proteomes" id="UP000268070">
    <property type="component" value="Chromosome"/>
</dbReference>
<dbReference type="GeneID" id="96869053"/>
<dbReference type="NCBIfam" id="TIGR03353">
    <property type="entry name" value="VI_chp_4"/>
    <property type="match status" value="1"/>
</dbReference>
<dbReference type="AlphaFoldDB" id="A0A3G2HV94"/>